<dbReference type="OrthoDB" id="4228341at2"/>
<organism evidence="1 2">
    <name type="scientific">Streptomyces luteoverticillatus</name>
    <name type="common">Streptoverticillium luteoverticillatus</name>
    <dbReference type="NCBI Taxonomy" id="66425"/>
    <lineage>
        <taxon>Bacteria</taxon>
        <taxon>Bacillati</taxon>
        <taxon>Actinomycetota</taxon>
        <taxon>Actinomycetes</taxon>
        <taxon>Kitasatosporales</taxon>
        <taxon>Streptomycetaceae</taxon>
        <taxon>Streptomyces</taxon>
    </lineage>
</organism>
<protein>
    <submittedName>
        <fullName evidence="1">Uncharacterized protein</fullName>
    </submittedName>
</protein>
<gene>
    <name evidence="1" type="ORF">EKH77_26740</name>
</gene>
<dbReference type="Gene3D" id="1.20.1170.10">
    <property type="match status" value="1"/>
</dbReference>
<keyword evidence="2" id="KW-1185">Reference proteome</keyword>
<reference evidence="1 2" key="1">
    <citation type="submission" date="2018-12" db="EMBL/GenBank/DDBJ databases">
        <title>The whole draft genome of Streptomyce luteoverticillatus CGMCC 15060.</title>
        <authorList>
            <person name="Feng Z."/>
            <person name="Chen G."/>
            <person name="Zhang J."/>
            <person name="Zhu H."/>
            <person name="Yu X."/>
            <person name="Zhang W."/>
            <person name="Zhang X."/>
        </authorList>
    </citation>
    <scope>NUCLEOTIDE SEQUENCE [LARGE SCALE GENOMIC DNA]</scope>
    <source>
        <strain evidence="1 2">CGMCC 15060</strain>
    </source>
</reference>
<proteinExistence type="predicted"/>
<evidence type="ECO:0000313" key="1">
    <source>
        <dbReference type="EMBL" id="AZQ74332.1"/>
    </source>
</evidence>
<dbReference type="EMBL" id="CP034587">
    <property type="protein sequence ID" value="AZQ74332.1"/>
    <property type="molecule type" value="Genomic_DNA"/>
</dbReference>
<sequence>MTSSSEAGPSIAPTGSLDPIALGRAVDKLVTAALAAQTWSLVGAAEVAVETTDKNEAQNMRTAQEEVRDSARAYLGTQVPGVVKRLVDIQSAVALFQSIRTLAATAPEQSAVCLDAVTKDFGTFQQMADEFAGLYEGFCEQVKARGAVLADRTGAEIRRLSTGTGKIPTTSRALKDMRQTVRKDLDDVIEASHRSGKGARKILDSVADSLRGIGIKATGDPEAGDVGRALQKLRKDTEKLETLYKELAGQQAGLQTLLKVDSDCDAYVRSVCAVAGPARAVANMWQQMYAEYSAAVVKHTRPSDSFALAKDIDEAAVKWESLRERTKTLSAAITGN</sequence>
<accession>A0A3S9PPL9</accession>
<dbReference type="SUPFAM" id="SSF58100">
    <property type="entry name" value="Bacterial hemolysins"/>
    <property type="match status" value="1"/>
</dbReference>
<name>A0A3S9PPL9_STRLT</name>
<dbReference type="RefSeq" id="WP_126916835.1">
    <property type="nucleotide sequence ID" value="NZ_CP034587.1"/>
</dbReference>
<dbReference type="AlphaFoldDB" id="A0A3S9PPL9"/>
<dbReference type="Proteomes" id="UP000267900">
    <property type="component" value="Chromosome"/>
</dbReference>
<evidence type="ECO:0000313" key="2">
    <source>
        <dbReference type="Proteomes" id="UP000267900"/>
    </source>
</evidence>